<name>A0AAW1QQI8_9CHLO</name>
<proteinExistence type="inferred from homology"/>
<keyword evidence="2" id="KW-0808">Transferase</keyword>
<sequence>MHDWIGNTLGFAELTASYCQAKKLQPTFLLESCKEGPSWACLSTDKWSRHGYYNNFFVTKVQDFLHYIDRVGGAYLFRWGDNLVQSAAVQIFMTKEQVHKFEDWTYQHATLHADGTLWFGGLSTGSLDLNATAVAEEFVRQHKSLTKGVW</sequence>
<evidence type="ECO:0000256" key="1">
    <source>
        <dbReference type="ARBA" id="ARBA00007677"/>
    </source>
</evidence>
<evidence type="ECO:0000313" key="4">
    <source>
        <dbReference type="Proteomes" id="UP001489004"/>
    </source>
</evidence>
<evidence type="ECO:0000313" key="3">
    <source>
        <dbReference type="EMBL" id="KAK9823796.1"/>
    </source>
</evidence>
<dbReference type="Gene3D" id="3.90.550.10">
    <property type="entry name" value="Spore Coat Polysaccharide Biosynthesis Protein SpsA, Chain A"/>
    <property type="match status" value="1"/>
</dbReference>
<comment type="similarity">
    <text evidence="1">Belongs to the glycosyltransferase 15 family.</text>
</comment>
<accession>A0AAW1QQI8</accession>
<protein>
    <submittedName>
        <fullName evidence="3">Uncharacterized protein</fullName>
    </submittedName>
</protein>
<dbReference type="GO" id="GO:0005794">
    <property type="term" value="C:Golgi apparatus"/>
    <property type="evidence" value="ECO:0007669"/>
    <property type="project" value="TreeGrafter"/>
</dbReference>
<reference evidence="3 4" key="1">
    <citation type="journal article" date="2024" name="Nat. Commun.">
        <title>Phylogenomics reveals the evolutionary origins of lichenization in chlorophyte algae.</title>
        <authorList>
            <person name="Puginier C."/>
            <person name="Libourel C."/>
            <person name="Otte J."/>
            <person name="Skaloud P."/>
            <person name="Haon M."/>
            <person name="Grisel S."/>
            <person name="Petersen M."/>
            <person name="Berrin J.G."/>
            <person name="Delaux P.M."/>
            <person name="Dal Grande F."/>
            <person name="Keller J."/>
        </authorList>
    </citation>
    <scope>NUCLEOTIDE SEQUENCE [LARGE SCALE GENOMIC DNA]</scope>
    <source>
        <strain evidence="3 4">SAG 2043</strain>
    </source>
</reference>
<dbReference type="PANTHER" id="PTHR31121:SF6">
    <property type="entry name" value="ALPHA-1,2 MANNOSYLTRANSFERASE KTR1"/>
    <property type="match status" value="1"/>
</dbReference>
<comment type="caution">
    <text evidence="3">The sequence shown here is derived from an EMBL/GenBank/DDBJ whole genome shotgun (WGS) entry which is preliminary data.</text>
</comment>
<dbReference type="GO" id="GO:0006487">
    <property type="term" value="P:protein N-linked glycosylation"/>
    <property type="evidence" value="ECO:0007669"/>
    <property type="project" value="TreeGrafter"/>
</dbReference>
<dbReference type="GO" id="GO:0016020">
    <property type="term" value="C:membrane"/>
    <property type="evidence" value="ECO:0007669"/>
    <property type="project" value="InterPro"/>
</dbReference>
<gene>
    <name evidence="3" type="ORF">WJX72_005553</name>
</gene>
<dbReference type="EMBL" id="JALJOR010000002">
    <property type="protein sequence ID" value="KAK9823796.1"/>
    <property type="molecule type" value="Genomic_DNA"/>
</dbReference>
<dbReference type="GO" id="GO:0000026">
    <property type="term" value="F:alpha-1,2-mannosyltransferase activity"/>
    <property type="evidence" value="ECO:0007669"/>
    <property type="project" value="TreeGrafter"/>
</dbReference>
<dbReference type="AlphaFoldDB" id="A0AAW1QQI8"/>
<dbReference type="InterPro" id="IPR029044">
    <property type="entry name" value="Nucleotide-diphossugar_trans"/>
</dbReference>
<evidence type="ECO:0000256" key="2">
    <source>
        <dbReference type="ARBA" id="ARBA00022679"/>
    </source>
</evidence>
<dbReference type="SUPFAM" id="SSF53448">
    <property type="entry name" value="Nucleotide-diphospho-sugar transferases"/>
    <property type="match status" value="1"/>
</dbReference>
<organism evidence="3 4">
    <name type="scientific">[Myrmecia] bisecta</name>
    <dbReference type="NCBI Taxonomy" id="41462"/>
    <lineage>
        <taxon>Eukaryota</taxon>
        <taxon>Viridiplantae</taxon>
        <taxon>Chlorophyta</taxon>
        <taxon>core chlorophytes</taxon>
        <taxon>Trebouxiophyceae</taxon>
        <taxon>Trebouxiales</taxon>
        <taxon>Trebouxiaceae</taxon>
        <taxon>Myrmecia</taxon>
    </lineage>
</organism>
<dbReference type="PANTHER" id="PTHR31121">
    <property type="entry name" value="ALPHA-1,2 MANNOSYLTRANSFERASE KTR1"/>
    <property type="match status" value="1"/>
</dbReference>
<dbReference type="InterPro" id="IPR002685">
    <property type="entry name" value="Glyco_trans_15"/>
</dbReference>
<dbReference type="GO" id="GO:0000032">
    <property type="term" value="P:cell wall mannoprotein biosynthetic process"/>
    <property type="evidence" value="ECO:0007669"/>
    <property type="project" value="TreeGrafter"/>
</dbReference>
<dbReference type="Proteomes" id="UP001489004">
    <property type="component" value="Unassembled WGS sequence"/>
</dbReference>
<keyword evidence="4" id="KW-1185">Reference proteome</keyword>
<dbReference type="Pfam" id="PF01793">
    <property type="entry name" value="Glyco_transf_15"/>
    <property type="match status" value="1"/>
</dbReference>